<evidence type="ECO:0000256" key="1">
    <source>
        <dbReference type="ARBA" id="ARBA00022801"/>
    </source>
</evidence>
<dbReference type="Gene3D" id="3.40.50.850">
    <property type="entry name" value="Isochorismatase-like"/>
    <property type="match status" value="1"/>
</dbReference>
<organism evidence="3 4">
    <name type="scientific">Oerskovia enterophila</name>
    <dbReference type="NCBI Taxonomy" id="43678"/>
    <lineage>
        <taxon>Bacteria</taxon>
        <taxon>Bacillati</taxon>
        <taxon>Actinomycetota</taxon>
        <taxon>Actinomycetes</taxon>
        <taxon>Micrococcales</taxon>
        <taxon>Cellulomonadaceae</taxon>
        <taxon>Oerskovia</taxon>
    </lineage>
</organism>
<dbReference type="Proteomes" id="UP000093412">
    <property type="component" value="Unassembled WGS sequence"/>
</dbReference>
<dbReference type="RefSeq" id="WP_068624087.1">
    <property type="nucleotide sequence ID" value="NZ_MAQA01000003.1"/>
</dbReference>
<dbReference type="EMBL" id="MAQA01000003">
    <property type="protein sequence ID" value="OCI32867.1"/>
    <property type="molecule type" value="Genomic_DNA"/>
</dbReference>
<dbReference type="InterPro" id="IPR036380">
    <property type="entry name" value="Isochorismatase-like_sf"/>
</dbReference>
<evidence type="ECO:0000313" key="4">
    <source>
        <dbReference type="Proteomes" id="UP000093412"/>
    </source>
</evidence>
<dbReference type="Pfam" id="PF00857">
    <property type="entry name" value="Isochorismatase"/>
    <property type="match status" value="1"/>
</dbReference>
<name>A0ABX2Y8E5_9CELL</name>
<proteinExistence type="predicted"/>
<dbReference type="PANTHER" id="PTHR43540">
    <property type="entry name" value="PEROXYUREIDOACRYLATE/UREIDOACRYLATE AMIDOHYDROLASE-RELATED"/>
    <property type="match status" value="1"/>
</dbReference>
<comment type="caution">
    <text evidence="3">The sequence shown here is derived from an EMBL/GenBank/DDBJ whole genome shotgun (WGS) entry which is preliminary data.</text>
</comment>
<evidence type="ECO:0000313" key="3">
    <source>
        <dbReference type="EMBL" id="OCI32867.1"/>
    </source>
</evidence>
<dbReference type="InterPro" id="IPR000868">
    <property type="entry name" value="Isochorismatase-like_dom"/>
</dbReference>
<keyword evidence="4" id="KW-1185">Reference proteome</keyword>
<feature type="domain" description="Isochorismatase-like" evidence="2">
    <location>
        <begin position="10"/>
        <end position="195"/>
    </location>
</feature>
<gene>
    <name evidence="3" type="primary">rutB</name>
    <name evidence="3" type="ORF">OERS_04590</name>
</gene>
<sequence length="212" mass="21923">MTLTLDPTRTAVLVVDLQNDNLADDGAAAGTEMITHARQVGVIENAARVAAAARAAGAPVIHVHFVIDVHAGGAGRNIPLFDEITSTPTVVRGTYGAAPFPSAEPQEGDLVIDRARMSAFQGTALDTILRTLGITHVVLTGVHTNHAVNTTARVAADLGYTPVLVSDATASTTAEAHAGDLRYGFADIATIHDTASVVEALTAHPAWPLPTI</sequence>
<dbReference type="InterPro" id="IPR050272">
    <property type="entry name" value="Isochorismatase-like_hydrls"/>
</dbReference>
<reference evidence="3 4" key="1">
    <citation type="submission" date="2016-06" db="EMBL/GenBank/DDBJ databases">
        <title>Genome sequence of Oerskovia enterophila DSM 43852.</title>
        <authorList>
            <person name="Poehlein A."/>
            <person name="Jag V."/>
            <person name="Bengelsdorf F.R."/>
            <person name="Daniel R."/>
            <person name="Duerre P."/>
        </authorList>
    </citation>
    <scope>NUCLEOTIDE SEQUENCE [LARGE SCALE GENOMIC DNA]</scope>
    <source>
        <strain evidence="3 4">DSM 43852</strain>
    </source>
</reference>
<keyword evidence="1 3" id="KW-0378">Hydrolase</keyword>
<dbReference type="PANTHER" id="PTHR43540:SF16">
    <property type="entry name" value="ISOCHORISMATASE-LIKE DOMAIN-CONTAINING PROTEIN"/>
    <property type="match status" value="1"/>
</dbReference>
<dbReference type="GO" id="GO:0016787">
    <property type="term" value="F:hydrolase activity"/>
    <property type="evidence" value="ECO:0007669"/>
    <property type="project" value="UniProtKB-KW"/>
</dbReference>
<dbReference type="CDD" id="cd00431">
    <property type="entry name" value="cysteine_hydrolases"/>
    <property type="match status" value="1"/>
</dbReference>
<protein>
    <submittedName>
        <fullName evidence="3">Peroxyureidoacrylate/ureidoacrylate amidohydrolase RutB</fullName>
        <ecNumber evidence="3">3.5.1.110</ecNumber>
    </submittedName>
</protein>
<evidence type="ECO:0000259" key="2">
    <source>
        <dbReference type="Pfam" id="PF00857"/>
    </source>
</evidence>
<dbReference type="SUPFAM" id="SSF52499">
    <property type="entry name" value="Isochorismatase-like hydrolases"/>
    <property type="match status" value="1"/>
</dbReference>
<accession>A0ABX2Y8E5</accession>
<dbReference type="EC" id="3.5.1.110" evidence="3"/>